<dbReference type="AlphaFoldDB" id="A0A8J7DRE0"/>
<keyword evidence="1" id="KW-1133">Transmembrane helix</keyword>
<name>A0A8J7DRE0_9CYAN</name>
<sequence>MIITSLLLGLIGAAAFLAAVRALPQKLSVMAAGLIVAALLYVGFAIAGGAGAARIALEAVGVGIYGLLALIGLRYSAWWLMLGWLLHPVWDVGLHFLKQGAAYAPVWYVLACVSFDLLVAAYITWSTVRGSQFRTDRVTD</sequence>
<keyword evidence="1" id="KW-0472">Membrane</keyword>
<feature type="transmembrane region" description="Helical" evidence="1">
    <location>
        <begin position="32"/>
        <end position="57"/>
    </location>
</feature>
<proteinExistence type="predicted"/>
<comment type="caution">
    <text evidence="2">The sequence shown here is derived from an EMBL/GenBank/DDBJ whole genome shotgun (WGS) entry which is preliminary data.</text>
</comment>
<dbReference type="RefSeq" id="WP_193907984.1">
    <property type="nucleotide sequence ID" value="NZ_JADEXG010000030.1"/>
</dbReference>
<keyword evidence="3" id="KW-1185">Reference proteome</keyword>
<dbReference type="InterPro" id="IPR046052">
    <property type="entry name" value="DUF6010"/>
</dbReference>
<dbReference type="Proteomes" id="UP000636505">
    <property type="component" value="Unassembled WGS sequence"/>
</dbReference>
<dbReference type="Pfam" id="PF19473">
    <property type="entry name" value="DUF6010"/>
    <property type="match status" value="1"/>
</dbReference>
<accession>A0A8J7DRE0</accession>
<gene>
    <name evidence="2" type="ORF">IQ241_13545</name>
</gene>
<organism evidence="2 3">
    <name type="scientific">Vasconcelosia minhoensis LEGE 07310</name>
    <dbReference type="NCBI Taxonomy" id="915328"/>
    <lineage>
        <taxon>Bacteria</taxon>
        <taxon>Bacillati</taxon>
        <taxon>Cyanobacteriota</taxon>
        <taxon>Cyanophyceae</taxon>
        <taxon>Nodosilineales</taxon>
        <taxon>Cymatolegaceae</taxon>
        <taxon>Vasconcelosia</taxon>
        <taxon>Vasconcelosia minhoensis</taxon>
    </lineage>
</organism>
<feature type="transmembrane region" description="Helical" evidence="1">
    <location>
        <begin position="64"/>
        <end position="86"/>
    </location>
</feature>
<dbReference type="EMBL" id="JADEXG010000030">
    <property type="protein sequence ID" value="MBE9078304.1"/>
    <property type="molecule type" value="Genomic_DNA"/>
</dbReference>
<keyword evidence="1" id="KW-0812">Transmembrane</keyword>
<feature type="transmembrane region" description="Helical" evidence="1">
    <location>
        <begin position="106"/>
        <end position="125"/>
    </location>
</feature>
<evidence type="ECO:0000313" key="3">
    <source>
        <dbReference type="Proteomes" id="UP000636505"/>
    </source>
</evidence>
<protein>
    <submittedName>
        <fullName evidence="2">Uncharacterized protein</fullName>
    </submittedName>
</protein>
<evidence type="ECO:0000313" key="2">
    <source>
        <dbReference type="EMBL" id="MBE9078304.1"/>
    </source>
</evidence>
<reference evidence="2" key="1">
    <citation type="submission" date="2020-10" db="EMBL/GenBank/DDBJ databases">
        <authorList>
            <person name="Castelo-Branco R."/>
            <person name="Eusebio N."/>
            <person name="Adriana R."/>
            <person name="Vieira A."/>
            <person name="Brugerolle De Fraissinette N."/>
            <person name="Rezende De Castro R."/>
            <person name="Schneider M.P."/>
            <person name="Vasconcelos V."/>
            <person name="Leao P.N."/>
        </authorList>
    </citation>
    <scope>NUCLEOTIDE SEQUENCE</scope>
    <source>
        <strain evidence="2">LEGE 07310</strain>
    </source>
</reference>
<evidence type="ECO:0000256" key="1">
    <source>
        <dbReference type="SAM" id="Phobius"/>
    </source>
</evidence>